<gene>
    <name evidence="5" type="ORF">GCM10009560_50190</name>
</gene>
<dbReference type="PANTHER" id="PTHR43132">
    <property type="entry name" value="ARSENICAL RESISTANCE OPERON REPRESSOR ARSR-RELATED"/>
    <property type="match status" value="1"/>
</dbReference>
<evidence type="ECO:0000313" key="6">
    <source>
        <dbReference type="Proteomes" id="UP001501578"/>
    </source>
</evidence>
<dbReference type="Gene3D" id="1.10.10.10">
    <property type="entry name" value="Winged helix-like DNA-binding domain superfamily/Winged helix DNA-binding domain"/>
    <property type="match status" value="1"/>
</dbReference>
<evidence type="ECO:0000259" key="4">
    <source>
        <dbReference type="SMART" id="SM00418"/>
    </source>
</evidence>
<dbReference type="PANTHER" id="PTHR43132:SF8">
    <property type="entry name" value="HTH-TYPE TRANSCRIPTIONAL REGULATOR KMTR"/>
    <property type="match status" value="1"/>
</dbReference>
<reference evidence="6" key="1">
    <citation type="journal article" date="2019" name="Int. J. Syst. Evol. Microbiol.">
        <title>The Global Catalogue of Microorganisms (GCM) 10K type strain sequencing project: providing services to taxonomists for standard genome sequencing and annotation.</title>
        <authorList>
            <consortium name="The Broad Institute Genomics Platform"/>
            <consortium name="The Broad Institute Genome Sequencing Center for Infectious Disease"/>
            <person name="Wu L."/>
            <person name="Ma J."/>
        </authorList>
    </citation>
    <scope>NUCLEOTIDE SEQUENCE [LARGE SCALE GENOMIC DNA]</scope>
    <source>
        <strain evidence="6">JCM 11136</strain>
    </source>
</reference>
<dbReference type="InterPro" id="IPR036388">
    <property type="entry name" value="WH-like_DNA-bd_sf"/>
</dbReference>
<comment type="caution">
    <text evidence="5">The sequence shown here is derived from an EMBL/GenBank/DDBJ whole genome shotgun (WGS) entry which is preliminary data.</text>
</comment>
<organism evidence="5 6">
    <name type="scientific">Nonomuraea longicatena</name>
    <dbReference type="NCBI Taxonomy" id="83682"/>
    <lineage>
        <taxon>Bacteria</taxon>
        <taxon>Bacillati</taxon>
        <taxon>Actinomycetota</taxon>
        <taxon>Actinomycetes</taxon>
        <taxon>Streptosporangiales</taxon>
        <taxon>Streptosporangiaceae</taxon>
        <taxon>Nonomuraea</taxon>
    </lineage>
</organism>
<dbReference type="InterPro" id="IPR045981">
    <property type="entry name" value="DUF5937"/>
</dbReference>
<name>A0ABP4ATC3_9ACTN</name>
<dbReference type="EMBL" id="BAAAHQ010000025">
    <property type="protein sequence ID" value="GAA0939456.1"/>
    <property type="molecule type" value="Genomic_DNA"/>
</dbReference>
<feature type="domain" description="HTH arsR-type" evidence="4">
    <location>
        <begin position="250"/>
        <end position="324"/>
    </location>
</feature>
<accession>A0ABP4ATC3</accession>
<keyword evidence="1" id="KW-0805">Transcription regulation</keyword>
<dbReference type="Pfam" id="PF12840">
    <property type="entry name" value="HTH_20"/>
    <property type="match status" value="1"/>
</dbReference>
<dbReference type="PRINTS" id="PR00778">
    <property type="entry name" value="HTHARSR"/>
</dbReference>
<sequence length="328" mass="35805">MRIHFSRGDLARTRLAEGADVAWEVINSLHALQAAYGGSILRAWRKATGPDLAAADLGRRVRDRLFPVAPNASYFPDLLTPPEGALGLGEALETVVSAPRRRLRQEFGALRGSPGAGPWLADLAAGRTAALRELAATLSEYHRVSVEPHWESITTSVAADLAFRRRALREHGIAALLATFRPMMRWEDPVLHLPIHPSGRDVHLRGRGLVLIPSYFCRRHPLTIFSAELPQVVVYPVELPLRAAVPSSVGALERLLGETRAAVLLAVRAERTTGELSRDLGVAPATISHHTGILREAGLIHSRRTANTMLHTLSPLGAALLNRHPWQT</sequence>
<dbReference type="InterPro" id="IPR051011">
    <property type="entry name" value="Metal_resp_trans_reg"/>
</dbReference>
<dbReference type="InterPro" id="IPR011991">
    <property type="entry name" value="ArsR-like_HTH"/>
</dbReference>
<dbReference type="SUPFAM" id="SSF46785">
    <property type="entry name" value="Winged helix' DNA-binding domain"/>
    <property type="match status" value="1"/>
</dbReference>
<keyword evidence="3" id="KW-0804">Transcription</keyword>
<dbReference type="Proteomes" id="UP001501578">
    <property type="component" value="Unassembled WGS sequence"/>
</dbReference>
<evidence type="ECO:0000256" key="1">
    <source>
        <dbReference type="ARBA" id="ARBA00023015"/>
    </source>
</evidence>
<dbReference type="RefSeq" id="WP_343952459.1">
    <property type="nucleotide sequence ID" value="NZ_BAAAHQ010000025.1"/>
</dbReference>
<keyword evidence="2" id="KW-0238">DNA-binding</keyword>
<protein>
    <submittedName>
        <fullName evidence="5">Winged helix-turn-helix domain-containing protein</fullName>
    </submittedName>
</protein>
<dbReference type="InterPro" id="IPR001845">
    <property type="entry name" value="HTH_ArsR_DNA-bd_dom"/>
</dbReference>
<dbReference type="InterPro" id="IPR036390">
    <property type="entry name" value="WH_DNA-bd_sf"/>
</dbReference>
<dbReference type="Pfam" id="PF19361">
    <property type="entry name" value="DUF5937"/>
    <property type="match status" value="1"/>
</dbReference>
<evidence type="ECO:0000313" key="5">
    <source>
        <dbReference type="EMBL" id="GAA0939456.1"/>
    </source>
</evidence>
<dbReference type="CDD" id="cd00090">
    <property type="entry name" value="HTH_ARSR"/>
    <property type="match status" value="1"/>
</dbReference>
<evidence type="ECO:0000256" key="3">
    <source>
        <dbReference type="ARBA" id="ARBA00023163"/>
    </source>
</evidence>
<keyword evidence="6" id="KW-1185">Reference proteome</keyword>
<dbReference type="SMART" id="SM00418">
    <property type="entry name" value="HTH_ARSR"/>
    <property type="match status" value="1"/>
</dbReference>
<proteinExistence type="predicted"/>
<evidence type="ECO:0000256" key="2">
    <source>
        <dbReference type="ARBA" id="ARBA00023125"/>
    </source>
</evidence>